<dbReference type="Gene3D" id="1.10.760.10">
    <property type="entry name" value="Cytochrome c-like domain"/>
    <property type="match status" value="1"/>
</dbReference>
<gene>
    <name evidence="6" type="ORF">AWB78_04176</name>
</gene>
<accession>A0A158CNK2</accession>
<dbReference type="InterPro" id="IPR036909">
    <property type="entry name" value="Cyt_c-like_dom_sf"/>
</dbReference>
<dbReference type="RefSeq" id="WP_074173489.1">
    <property type="nucleotide sequence ID" value="NZ_FCOX02000022.1"/>
</dbReference>
<dbReference type="GO" id="GO:0020037">
    <property type="term" value="F:heme binding"/>
    <property type="evidence" value="ECO:0007669"/>
    <property type="project" value="InterPro"/>
</dbReference>
<evidence type="ECO:0000256" key="3">
    <source>
        <dbReference type="ARBA" id="ARBA00023004"/>
    </source>
</evidence>
<reference evidence="6" key="1">
    <citation type="submission" date="2016-01" db="EMBL/GenBank/DDBJ databases">
        <authorList>
            <person name="Peeters C."/>
        </authorList>
    </citation>
    <scope>NUCLEOTIDE SEQUENCE</scope>
    <source>
        <strain evidence="6">LMG 29321</strain>
    </source>
</reference>
<dbReference type="OrthoDB" id="9133175at2"/>
<evidence type="ECO:0000313" key="6">
    <source>
        <dbReference type="EMBL" id="SAK83953.1"/>
    </source>
</evidence>
<keyword evidence="2 4" id="KW-0479">Metal-binding</keyword>
<dbReference type="GO" id="GO:0009055">
    <property type="term" value="F:electron transfer activity"/>
    <property type="evidence" value="ECO:0007669"/>
    <property type="project" value="InterPro"/>
</dbReference>
<evidence type="ECO:0000259" key="5">
    <source>
        <dbReference type="PROSITE" id="PS51007"/>
    </source>
</evidence>
<keyword evidence="3 4" id="KW-0408">Iron</keyword>
<protein>
    <recommendedName>
        <fullName evidence="5">Cytochrome c domain-containing protein</fullName>
    </recommendedName>
</protein>
<name>A0A158CNK2_9BURK</name>
<proteinExistence type="predicted"/>
<keyword evidence="1 4" id="KW-0349">Heme</keyword>
<sequence>MLAVSLAAHAQPPDPADASLADARRAVRVADCARCHGKDYDGLAAPSIVGFARTQSRERFIAAVLDGNPSMGMPAYRGIPLIESRIDAIYDYFASTVPRRE</sequence>
<organism evidence="6 7">
    <name type="scientific">Caballeronia calidae</name>
    <dbReference type="NCBI Taxonomy" id="1777139"/>
    <lineage>
        <taxon>Bacteria</taxon>
        <taxon>Pseudomonadati</taxon>
        <taxon>Pseudomonadota</taxon>
        <taxon>Betaproteobacteria</taxon>
        <taxon>Burkholderiales</taxon>
        <taxon>Burkholderiaceae</taxon>
        <taxon>Caballeronia</taxon>
    </lineage>
</organism>
<comment type="caution">
    <text evidence="6">The sequence shown here is derived from an EMBL/GenBank/DDBJ whole genome shotgun (WGS) entry which is preliminary data.</text>
</comment>
<dbReference type="GO" id="GO:0046872">
    <property type="term" value="F:metal ion binding"/>
    <property type="evidence" value="ECO:0007669"/>
    <property type="project" value="UniProtKB-KW"/>
</dbReference>
<dbReference type="InterPro" id="IPR009056">
    <property type="entry name" value="Cyt_c-like_dom"/>
</dbReference>
<evidence type="ECO:0000256" key="4">
    <source>
        <dbReference type="PROSITE-ProRule" id="PRU00433"/>
    </source>
</evidence>
<dbReference type="Proteomes" id="UP000071859">
    <property type="component" value="Unassembled WGS sequence"/>
</dbReference>
<dbReference type="EMBL" id="FCOX02000022">
    <property type="protein sequence ID" value="SAK83953.1"/>
    <property type="molecule type" value="Genomic_DNA"/>
</dbReference>
<feature type="domain" description="Cytochrome c" evidence="5">
    <location>
        <begin position="18"/>
        <end position="97"/>
    </location>
</feature>
<keyword evidence="7" id="KW-1185">Reference proteome</keyword>
<dbReference type="Pfam" id="PF13442">
    <property type="entry name" value="Cytochrome_CBB3"/>
    <property type="match status" value="1"/>
</dbReference>
<dbReference type="PROSITE" id="PS51007">
    <property type="entry name" value="CYTC"/>
    <property type="match status" value="1"/>
</dbReference>
<dbReference type="AlphaFoldDB" id="A0A158CNK2"/>
<evidence type="ECO:0000313" key="7">
    <source>
        <dbReference type="Proteomes" id="UP000071859"/>
    </source>
</evidence>
<dbReference type="SUPFAM" id="SSF46626">
    <property type="entry name" value="Cytochrome c"/>
    <property type="match status" value="1"/>
</dbReference>
<evidence type="ECO:0000256" key="2">
    <source>
        <dbReference type="ARBA" id="ARBA00022723"/>
    </source>
</evidence>
<evidence type="ECO:0000256" key="1">
    <source>
        <dbReference type="ARBA" id="ARBA00022617"/>
    </source>
</evidence>